<dbReference type="Gene3D" id="3.20.20.140">
    <property type="entry name" value="Metal-dependent hydrolases"/>
    <property type="match status" value="1"/>
</dbReference>
<dbReference type="InterPro" id="IPR011059">
    <property type="entry name" value="Metal-dep_hydrolase_composite"/>
</dbReference>
<proteinExistence type="inferred from homology"/>
<dbReference type="GO" id="GO:0005829">
    <property type="term" value="C:cytosol"/>
    <property type="evidence" value="ECO:0007669"/>
    <property type="project" value="TreeGrafter"/>
</dbReference>
<dbReference type="InterPro" id="IPR050378">
    <property type="entry name" value="Metallo-dep_Hydrolases_sf"/>
</dbReference>
<dbReference type="SUPFAM" id="SSF51556">
    <property type="entry name" value="Metallo-dependent hydrolases"/>
    <property type="match status" value="1"/>
</dbReference>
<dbReference type="Pfam" id="PF01979">
    <property type="entry name" value="Amidohydro_1"/>
    <property type="match status" value="1"/>
</dbReference>
<comment type="function">
    <text evidence="6">Catalyzes the stereospecific hydrolysis of the cyclic amide bond of D-hydantoin derivatives.</text>
</comment>
<accession>A0A857FN44</accession>
<dbReference type="InterPro" id="IPR006680">
    <property type="entry name" value="Amidohydro-rel"/>
</dbReference>
<sequence>MTYDIVIRNGTIVTADATFRGDVGINGTQIAAVGQHLEGRETIDAQGLLVMPGGVDGHCHIEQDEADGSVHEDSFSTASASALAGGTTTVVCFSAHLPNGRSLVDQFETYVEKGRRSRIDYAIHQIITNADEQTIAEGIPEVVRRGVAGLKVFMTYDDFHLGDGDFLKVLEAARNAGTIVSVHCENYEAISFMIKECLARNETSPRYHALSRPPCLEREATYRAMVLAGLIEQKIQIFHVSCPEVVEEIDRARKRGVPVVAETCPQYFVLTGADMDRPGFEGARYMCSPPPRTKADSAGLWSYVRRGVIDVISSDHCGYSYDGPLGKSRFGRDAPFSLVPNGIPGLATRLPLIFDEGVNKGNITLNQFVALVSTNPARRYGLHPRKGTIAPGADADIVLWDPEKTVTITNSLLHHAIDYTPYEGRQVKGWPVMTLSGGRIGMRDNAILAAEGDGSFVAPLKGN</sequence>
<comment type="cofactor">
    <cofactor evidence="1">
        <name>Zn(2+)</name>
        <dbReference type="ChEBI" id="CHEBI:29105"/>
    </cofactor>
</comment>
<dbReference type="NCBIfam" id="TIGR02033">
    <property type="entry name" value="D-hydantoinase"/>
    <property type="match status" value="1"/>
</dbReference>
<keyword evidence="5 10" id="KW-0378">Hydrolase</keyword>
<evidence type="ECO:0000256" key="2">
    <source>
        <dbReference type="ARBA" id="ARBA00008829"/>
    </source>
</evidence>
<evidence type="ECO:0000259" key="9">
    <source>
        <dbReference type="Pfam" id="PF01979"/>
    </source>
</evidence>
<dbReference type="EMBL" id="CP041348">
    <property type="protein sequence ID" value="QHC35626.1"/>
    <property type="molecule type" value="Genomic_DNA"/>
</dbReference>
<feature type="modified residue" description="N6-carboxylysine" evidence="8">
    <location>
        <position position="151"/>
    </location>
</feature>
<gene>
    <name evidence="10" type="primary">hydA</name>
    <name evidence="10" type="ORF">FMA36_09150</name>
</gene>
<name>A0A857FN44_KOMXY</name>
<feature type="domain" description="Amidohydrolase-related" evidence="9">
    <location>
        <begin position="49"/>
        <end position="440"/>
    </location>
</feature>
<dbReference type="RefSeq" id="WP_159262075.1">
    <property type="nucleotide sequence ID" value="NZ_CP041348.1"/>
</dbReference>
<dbReference type="Gene3D" id="2.30.40.10">
    <property type="entry name" value="Urease, subunit C, domain 1"/>
    <property type="match status" value="1"/>
</dbReference>
<evidence type="ECO:0000256" key="5">
    <source>
        <dbReference type="ARBA" id="ARBA00022801"/>
    </source>
</evidence>
<evidence type="ECO:0000313" key="11">
    <source>
        <dbReference type="Proteomes" id="UP000464674"/>
    </source>
</evidence>
<dbReference type="InterPro" id="IPR011778">
    <property type="entry name" value="Hydantoinase/dihydroPyrase"/>
</dbReference>
<dbReference type="CDD" id="cd01314">
    <property type="entry name" value="D-HYD"/>
    <property type="match status" value="1"/>
</dbReference>
<evidence type="ECO:0000256" key="3">
    <source>
        <dbReference type="ARBA" id="ARBA00022553"/>
    </source>
</evidence>
<evidence type="ECO:0000313" key="10">
    <source>
        <dbReference type="EMBL" id="QHC35626.1"/>
    </source>
</evidence>
<dbReference type="InterPro" id="IPR032466">
    <property type="entry name" value="Metal_Hydrolase"/>
</dbReference>
<evidence type="ECO:0000256" key="1">
    <source>
        <dbReference type="ARBA" id="ARBA00001947"/>
    </source>
</evidence>
<dbReference type="AlphaFoldDB" id="A0A857FN44"/>
<dbReference type="OrthoDB" id="9775759at2"/>
<protein>
    <recommendedName>
        <fullName evidence="7">D-hydantoinase</fullName>
    </recommendedName>
</protein>
<dbReference type="FunFam" id="3.20.20.140:FF:000217">
    <property type="entry name" value="Dihydropyrimidinase-related protein 1"/>
    <property type="match status" value="1"/>
</dbReference>
<keyword evidence="4" id="KW-0479">Metal-binding</keyword>
<dbReference type="PANTHER" id="PTHR11647:SF1">
    <property type="entry name" value="COLLAPSIN RESPONSE MEDIATOR PROTEIN"/>
    <property type="match status" value="1"/>
</dbReference>
<evidence type="ECO:0000256" key="6">
    <source>
        <dbReference type="ARBA" id="ARBA00055040"/>
    </source>
</evidence>
<evidence type="ECO:0000256" key="7">
    <source>
        <dbReference type="ARBA" id="ARBA00068457"/>
    </source>
</evidence>
<dbReference type="GO" id="GO:0046872">
    <property type="term" value="F:metal ion binding"/>
    <property type="evidence" value="ECO:0007669"/>
    <property type="project" value="UniProtKB-KW"/>
</dbReference>
<evidence type="ECO:0000256" key="4">
    <source>
        <dbReference type="ARBA" id="ARBA00022723"/>
    </source>
</evidence>
<dbReference type="SUPFAM" id="SSF51338">
    <property type="entry name" value="Composite domain of metallo-dependent hydrolases"/>
    <property type="match status" value="1"/>
</dbReference>
<organism evidence="10 11">
    <name type="scientific">Komagataeibacter xylinus</name>
    <name type="common">Gluconacetobacter xylinus</name>
    <dbReference type="NCBI Taxonomy" id="28448"/>
    <lineage>
        <taxon>Bacteria</taxon>
        <taxon>Pseudomonadati</taxon>
        <taxon>Pseudomonadota</taxon>
        <taxon>Alphaproteobacteria</taxon>
        <taxon>Acetobacterales</taxon>
        <taxon>Acetobacteraceae</taxon>
        <taxon>Komagataeibacter</taxon>
    </lineage>
</organism>
<evidence type="ECO:0000256" key="8">
    <source>
        <dbReference type="PIRSR" id="PIRSR611778-50"/>
    </source>
</evidence>
<keyword evidence="3" id="KW-0597">Phosphoprotein</keyword>
<reference evidence="10 11" key="1">
    <citation type="journal article" date="2020" name="Carbohydr. Polym.">
        <title>Characterization and optimization of production of bacterial cellulose from strain CGMCC 17276 based on whole-genome analysis.</title>
        <authorList>
            <person name="Lu T."/>
            <person name="Gao H."/>
            <person name="Liao B."/>
            <person name="Wu J."/>
            <person name="Zhang W."/>
            <person name="Huang J."/>
            <person name="Liu M."/>
            <person name="Huang J."/>
            <person name="Chang Z."/>
            <person name="Jin M."/>
            <person name="Yi Z."/>
            <person name="Jiang D."/>
        </authorList>
    </citation>
    <scope>NUCLEOTIDE SEQUENCE [LARGE SCALE GENOMIC DNA]</scope>
    <source>
        <strain evidence="10 11">CGMCC 17276</strain>
    </source>
</reference>
<comment type="PTM">
    <text evidence="8">Carbamylation allows a single lysine to coordinate two divalent metal cations.</text>
</comment>
<dbReference type="GO" id="GO:0016812">
    <property type="term" value="F:hydrolase activity, acting on carbon-nitrogen (but not peptide) bonds, in cyclic amides"/>
    <property type="evidence" value="ECO:0007669"/>
    <property type="project" value="TreeGrafter"/>
</dbReference>
<comment type="similarity">
    <text evidence="2">Belongs to the metallo-dependent hydrolases superfamily. Hydantoinase/dihydropyrimidinase family.</text>
</comment>
<dbReference type="Proteomes" id="UP000464674">
    <property type="component" value="Chromosome"/>
</dbReference>
<dbReference type="PANTHER" id="PTHR11647">
    <property type="entry name" value="HYDRANTOINASE/DIHYDROPYRIMIDINASE FAMILY MEMBER"/>
    <property type="match status" value="1"/>
</dbReference>